<organism evidence="1 2">
    <name type="scientific">Nostoc linckia FACHB-391</name>
    <dbReference type="NCBI Taxonomy" id="2692906"/>
    <lineage>
        <taxon>Bacteria</taxon>
        <taxon>Bacillati</taxon>
        <taxon>Cyanobacteriota</taxon>
        <taxon>Cyanophyceae</taxon>
        <taxon>Nostocales</taxon>
        <taxon>Nostocaceae</taxon>
        <taxon>Nostoc</taxon>
    </lineage>
</organism>
<protein>
    <submittedName>
        <fullName evidence="1">Uncharacterized protein</fullName>
    </submittedName>
</protein>
<sequence>MRGKAGYWGVVSHVGEYNCTVQTWDADYTVKIEQMKSLKLLDEDCFFMQQLCARLRQLHQVITRDSSVDWLLQGLGKQAKPYLSSLQAKLLAAVEREYNLVWKQQK</sequence>
<keyword evidence="2" id="KW-1185">Reference proteome</keyword>
<comment type="caution">
    <text evidence="1">The sequence shown here is derived from an EMBL/GenBank/DDBJ whole genome shotgun (WGS) entry which is preliminary data.</text>
</comment>
<dbReference type="Proteomes" id="UP000604661">
    <property type="component" value="Unassembled WGS sequence"/>
</dbReference>
<proteinExistence type="predicted"/>
<gene>
    <name evidence="1" type="ORF">H6G95_37525</name>
</gene>
<accession>A0ABR8F8E5</accession>
<name>A0ABR8F8E5_NOSLI</name>
<evidence type="ECO:0000313" key="2">
    <source>
        <dbReference type="Proteomes" id="UP000604661"/>
    </source>
</evidence>
<evidence type="ECO:0000313" key="1">
    <source>
        <dbReference type="EMBL" id="MBD2566145.1"/>
    </source>
</evidence>
<reference evidence="1 2" key="1">
    <citation type="journal article" date="2020" name="ISME J.">
        <title>Comparative genomics reveals insights into cyanobacterial evolution and habitat adaptation.</title>
        <authorList>
            <person name="Chen M.Y."/>
            <person name="Teng W.K."/>
            <person name="Zhao L."/>
            <person name="Hu C.X."/>
            <person name="Zhou Y.K."/>
            <person name="Han B.P."/>
            <person name="Song L.R."/>
            <person name="Shu W.S."/>
        </authorList>
    </citation>
    <scope>NUCLEOTIDE SEQUENCE [LARGE SCALE GENOMIC DNA]</scope>
    <source>
        <strain evidence="1 2">FACHB-391</strain>
    </source>
</reference>
<dbReference type="EMBL" id="JACJTE010000147">
    <property type="protein sequence ID" value="MBD2566145.1"/>
    <property type="molecule type" value="Genomic_DNA"/>
</dbReference>